<feature type="region of interest" description="Disordered" evidence="1">
    <location>
        <begin position="330"/>
        <end position="349"/>
    </location>
</feature>
<evidence type="ECO:0000256" key="1">
    <source>
        <dbReference type="SAM" id="MobiDB-lite"/>
    </source>
</evidence>
<dbReference type="InterPro" id="IPR013320">
    <property type="entry name" value="ConA-like_dom_sf"/>
</dbReference>
<evidence type="ECO:0000313" key="4">
    <source>
        <dbReference type="EMBL" id="QDU11527.1"/>
    </source>
</evidence>
<dbReference type="InterPro" id="IPR012373">
    <property type="entry name" value="Ferrdict_sens_TM"/>
</dbReference>
<keyword evidence="2" id="KW-0472">Membrane</keyword>
<dbReference type="SUPFAM" id="SSF49899">
    <property type="entry name" value="Concanavalin A-like lectins/glucanases"/>
    <property type="match status" value="1"/>
</dbReference>
<dbReference type="OrthoDB" id="240074at2"/>
<proteinExistence type="predicted"/>
<gene>
    <name evidence="4" type="ORF">V202x_49510</name>
</gene>
<dbReference type="PANTHER" id="PTHR30273">
    <property type="entry name" value="PERIPLASMIC SIGNAL SENSOR AND SIGMA FACTOR ACTIVATOR FECR-RELATED"/>
    <property type="match status" value="1"/>
</dbReference>
<dbReference type="GO" id="GO:0016989">
    <property type="term" value="F:sigma factor antagonist activity"/>
    <property type="evidence" value="ECO:0007669"/>
    <property type="project" value="TreeGrafter"/>
</dbReference>
<feature type="domain" description="FecR protein" evidence="3">
    <location>
        <begin position="172"/>
        <end position="246"/>
    </location>
</feature>
<reference evidence="4 5" key="1">
    <citation type="submission" date="2019-03" db="EMBL/GenBank/DDBJ databases">
        <title>Deep-cultivation of Planctomycetes and their phenomic and genomic characterization uncovers novel biology.</title>
        <authorList>
            <person name="Wiegand S."/>
            <person name="Jogler M."/>
            <person name="Boedeker C."/>
            <person name="Pinto D."/>
            <person name="Vollmers J."/>
            <person name="Rivas-Marin E."/>
            <person name="Kohn T."/>
            <person name="Peeters S.H."/>
            <person name="Heuer A."/>
            <person name="Rast P."/>
            <person name="Oberbeckmann S."/>
            <person name="Bunk B."/>
            <person name="Jeske O."/>
            <person name="Meyerdierks A."/>
            <person name="Storesund J.E."/>
            <person name="Kallscheuer N."/>
            <person name="Luecker S."/>
            <person name="Lage O.M."/>
            <person name="Pohl T."/>
            <person name="Merkel B.J."/>
            <person name="Hornburger P."/>
            <person name="Mueller R.-W."/>
            <person name="Bruemmer F."/>
            <person name="Labrenz M."/>
            <person name="Spormann A.M."/>
            <person name="Op den Camp H."/>
            <person name="Overmann J."/>
            <person name="Amann R."/>
            <person name="Jetten M.S.M."/>
            <person name="Mascher T."/>
            <person name="Medema M.H."/>
            <person name="Devos D.P."/>
            <person name="Kaster A.-K."/>
            <person name="Ovreas L."/>
            <person name="Rohde M."/>
            <person name="Galperin M.Y."/>
            <person name="Jogler C."/>
        </authorList>
    </citation>
    <scope>NUCLEOTIDE SEQUENCE [LARGE SCALE GENOMIC DNA]</scope>
    <source>
        <strain evidence="4 5">V202</strain>
    </source>
</reference>
<feature type="transmembrane region" description="Helical" evidence="2">
    <location>
        <begin position="99"/>
        <end position="121"/>
    </location>
</feature>
<dbReference type="AlphaFoldDB" id="A0A517X1Z7"/>
<dbReference type="InterPro" id="IPR006860">
    <property type="entry name" value="FecR"/>
</dbReference>
<dbReference type="EMBL" id="CP037422">
    <property type="protein sequence ID" value="QDU11527.1"/>
    <property type="molecule type" value="Genomic_DNA"/>
</dbReference>
<dbReference type="Gene3D" id="2.60.120.200">
    <property type="match status" value="1"/>
</dbReference>
<name>A0A517X1Z7_9PLAN</name>
<keyword evidence="2" id="KW-0812">Transmembrane</keyword>
<dbReference type="Pfam" id="PF04773">
    <property type="entry name" value="FecR"/>
    <property type="match status" value="1"/>
</dbReference>
<accession>A0A517X1Z7</accession>
<dbReference type="PANTHER" id="PTHR30273:SF2">
    <property type="entry name" value="PROTEIN FECR"/>
    <property type="match status" value="1"/>
</dbReference>
<evidence type="ECO:0000313" key="5">
    <source>
        <dbReference type="Proteomes" id="UP000318384"/>
    </source>
</evidence>
<sequence length="538" mass="60909">MLTPEEQEELMQLCWEYQYGDLSHKDAARLERLVLNNDQASDFFIQYAGMCANLEWEGIVDPGPLGRSTNYDPLPSGELRTLPLYLHTSPKRTFGNKTLFALSAFLVVIVVSVSLLYFQFWQNNTPPFLARITNTQKAVWEKGKHKWKIDELLHARDELHLSGGLIELETALGARVILKGNSHLIPINVSQFQLDQGNLFANVPPQAEGLTIDTPTSRIVDLGTKFGLIIDPSQETEVHVLKGLVEFNLLNSKRETTVTKNLFEKDAIRIHPDSHEITEIETTPEFFVQNLKIESPALIGHWKLTETKNSPIAKDYSGNQLDLQIIAENGKSPFTGKPAPNNSPTSAGPFDSQFRKLFRTLSQNEARLFNMNRFTIELWARNPNSDQQADSDILFHYRNTAEHTTSQFNLYVGDSPNRDGKLGFGFLNTRGKYVGYHTDRRTTWQKDRWYHIIFTYDSNTPTPNDSIVTLTRTPEFASVPDLQQTLTDIEDIHPLVAGGILVIGGSTMTDISRHWGGEISDVRFINGIPERYLTHLAQ</sequence>
<dbReference type="Gene3D" id="2.60.120.1440">
    <property type="match status" value="1"/>
</dbReference>
<organism evidence="4 5">
    <name type="scientific">Gimesia aquarii</name>
    <dbReference type="NCBI Taxonomy" id="2527964"/>
    <lineage>
        <taxon>Bacteria</taxon>
        <taxon>Pseudomonadati</taxon>
        <taxon>Planctomycetota</taxon>
        <taxon>Planctomycetia</taxon>
        <taxon>Planctomycetales</taxon>
        <taxon>Planctomycetaceae</taxon>
        <taxon>Gimesia</taxon>
    </lineage>
</organism>
<keyword evidence="2" id="KW-1133">Transmembrane helix</keyword>
<protein>
    <submittedName>
        <fullName evidence="4">FecR protein</fullName>
    </submittedName>
</protein>
<dbReference type="RefSeq" id="WP_145179305.1">
    <property type="nucleotide sequence ID" value="NZ_CP037422.1"/>
</dbReference>
<dbReference type="Proteomes" id="UP000318384">
    <property type="component" value="Chromosome"/>
</dbReference>
<evidence type="ECO:0000256" key="2">
    <source>
        <dbReference type="SAM" id="Phobius"/>
    </source>
</evidence>
<evidence type="ECO:0000259" key="3">
    <source>
        <dbReference type="Pfam" id="PF04773"/>
    </source>
</evidence>
<keyword evidence="5" id="KW-1185">Reference proteome</keyword>